<evidence type="ECO:0000256" key="1">
    <source>
        <dbReference type="SAM" id="Phobius"/>
    </source>
</evidence>
<feature type="transmembrane region" description="Helical" evidence="1">
    <location>
        <begin position="54"/>
        <end position="72"/>
    </location>
</feature>
<name>A0ABD0XPG0_UMBPY</name>
<dbReference type="EMBL" id="JAGEUA010000001">
    <property type="protein sequence ID" value="KAL1022427.1"/>
    <property type="molecule type" value="Genomic_DNA"/>
</dbReference>
<keyword evidence="3" id="KW-1185">Reference proteome</keyword>
<dbReference type="Proteomes" id="UP001557470">
    <property type="component" value="Unassembled WGS sequence"/>
</dbReference>
<sequence length="88" mass="10196">MSRRKMNWTKGHIKFFGGWGSNIQNGCQILLLLVPCLCLLPFLTKLCSLMFWEAGYILWLNFSFIFLFLLSVDGTERAVTCFLYKCTS</sequence>
<evidence type="ECO:0000313" key="2">
    <source>
        <dbReference type="EMBL" id="KAL1022427.1"/>
    </source>
</evidence>
<keyword evidence="1" id="KW-0472">Membrane</keyword>
<organism evidence="2 3">
    <name type="scientific">Umbra pygmaea</name>
    <name type="common">Eastern mudminnow</name>
    <dbReference type="NCBI Taxonomy" id="75934"/>
    <lineage>
        <taxon>Eukaryota</taxon>
        <taxon>Metazoa</taxon>
        <taxon>Chordata</taxon>
        <taxon>Craniata</taxon>
        <taxon>Vertebrata</taxon>
        <taxon>Euteleostomi</taxon>
        <taxon>Actinopterygii</taxon>
        <taxon>Neopterygii</taxon>
        <taxon>Teleostei</taxon>
        <taxon>Protacanthopterygii</taxon>
        <taxon>Esociformes</taxon>
        <taxon>Umbridae</taxon>
        <taxon>Umbra</taxon>
    </lineage>
</organism>
<proteinExistence type="predicted"/>
<reference evidence="2 3" key="1">
    <citation type="submission" date="2024-06" db="EMBL/GenBank/DDBJ databases">
        <authorList>
            <person name="Pan Q."/>
            <person name="Wen M."/>
            <person name="Jouanno E."/>
            <person name="Zahm M."/>
            <person name="Klopp C."/>
            <person name="Cabau C."/>
            <person name="Louis A."/>
            <person name="Berthelot C."/>
            <person name="Parey E."/>
            <person name="Roest Crollius H."/>
            <person name="Montfort J."/>
            <person name="Robinson-Rechavi M."/>
            <person name="Bouchez O."/>
            <person name="Lampietro C."/>
            <person name="Lopez Roques C."/>
            <person name="Donnadieu C."/>
            <person name="Postlethwait J."/>
            <person name="Bobe J."/>
            <person name="Verreycken H."/>
            <person name="Guiguen Y."/>
        </authorList>
    </citation>
    <scope>NUCLEOTIDE SEQUENCE [LARGE SCALE GENOMIC DNA]</scope>
    <source>
        <strain evidence="2">Up_M1</strain>
        <tissue evidence="2">Testis</tissue>
    </source>
</reference>
<protein>
    <submittedName>
        <fullName evidence="2">Uncharacterized protein</fullName>
    </submittedName>
</protein>
<comment type="caution">
    <text evidence="2">The sequence shown here is derived from an EMBL/GenBank/DDBJ whole genome shotgun (WGS) entry which is preliminary data.</text>
</comment>
<keyword evidence="1" id="KW-0812">Transmembrane</keyword>
<evidence type="ECO:0000313" key="3">
    <source>
        <dbReference type="Proteomes" id="UP001557470"/>
    </source>
</evidence>
<dbReference type="AlphaFoldDB" id="A0ABD0XPG0"/>
<accession>A0ABD0XPG0</accession>
<gene>
    <name evidence="2" type="ORF">UPYG_G00026850</name>
</gene>
<keyword evidence="1" id="KW-1133">Transmembrane helix</keyword>